<dbReference type="HAMAP" id="MF_00187">
    <property type="entry name" value="FdhD"/>
    <property type="match status" value="1"/>
</dbReference>
<evidence type="ECO:0000313" key="5">
    <source>
        <dbReference type="Proteomes" id="UP000295565"/>
    </source>
</evidence>
<sequence length="292" mass="32547">MITQNIASGVSCIYRQRCSIKDDEYLMQLEGDDVAVEEPLQISLQWFDPALNDVCHREWSLTMRTPGNDIALVRGLLLTQQVITCLDDVDSITVFDSEQRHSHNHLLVSLKKGIEPDWELLARSYVSQSSCGICGMTSMRSLCLKRPVSIDEAAGWLAPEAVLQMPQQLRNQQQLFARTGAVHGAGFWSGEGVVQIAEDVGRHNALDKLIGQIYDQDLWQPQSVLVLSGRVSFELVQKAMLASIPVIVAVGAPSTLAVDMAKQFNMTLIGFTKARQFNVYHGHWRLALDAER</sequence>
<dbReference type="Proteomes" id="UP000295565">
    <property type="component" value="Unassembled WGS sequence"/>
</dbReference>
<evidence type="ECO:0000313" key="4">
    <source>
        <dbReference type="EMBL" id="TCK51860.1"/>
    </source>
</evidence>
<dbReference type="RefSeq" id="WP_131912775.1">
    <property type="nucleotide sequence ID" value="NZ_OU594967.1"/>
</dbReference>
<keyword evidence="1 3" id="KW-0963">Cytoplasm</keyword>
<dbReference type="PANTHER" id="PTHR30592">
    <property type="entry name" value="FORMATE DEHYDROGENASE"/>
    <property type="match status" value="1"/>
</dbReference>
<comment type="caution">
    <text evidence="4">The sequence shown here is derived from an EMBL/GenBank/DDBJ whole genome shotgun (WGS) entry which is preliminary data.</text>
</comment>
<keyword evidence="5" id="KW-1185">Reference proteome</keyword>
<feature type="active site" description="Cysteine persulfide intermediate" evidence="3">
    <location>
        <position position="131"/>
    </location>
</feature>
<dbReference type="PIRSF" id="PIRSF015626">
    <property type="entry name" value="FdhD"/>
    <property type="match status" value="1"/>
</dbReference>
<dbReference type="InterPro" id="IPR003786">
    <property type="entry name" value="FdhD"/>
</dbReference>
<evidence type="ECO:0000256" key="2">
    <source>
        <dbReference type="ARBA" id="ARBA00023150"/>
    </source>
</evidence>
<keyword evidence="2 3" id="KW-0501">Molybdenum cofactor biosynthesis</keyword>
<dbReference type="OrthoDB" id="3197277at2"/>
<protein>
    <recommendedName>
        <fullName evidence="3">Sulfur carrier protein FdhD</fullName>
    </recommendedName>
</protein>
<evidence type="ECO:0000256" key="1">
    <source>
        <dbReference type="ARBA" id="ARBA00022490"/>
    </source>
</evidence>
<dbReference type="InterPro" id="IPR016193">
    <property type="entry name" value="Cytidine_deaminase-like"/>
</dbReference>
<dbReference type="EMBL" id="SMGD01000013">
    <property type="protein sequence ID" value="TCK51860.1"/>
    <property type="molecule type" value="Genomic_DNA"/>
</dbReference>
<organism evidence="4 5">
    <name type="scientific">Celerinatantimonas diazotrophica</name>
    <dbReference type="NCBI Taxonomy" id="412034"/>
    <lineage>
        <taxon>Bacteria</taxon>
        <taxon>Pseudomonadati</taxon>
        <taxon>Pseudomonadota</taxon>
        <taxon>Gammaproteobacteria</taxon>
        <taxon>Celerinatantimonadaceae</taxon>
        <taxon>Celerinatantimonas</taxon>
    </lineage>
</organism>
<dbReference type="GO" id="GO:0016783">
    <property type="term" value="F:sulfurtransferase activity"/>
    <property type="evidence" value="ECO:0007669"/>
    <property type="project" value="InterPro"/>
</dbReference>
<dbReference type="SUPFAM" id="SSF53927">
    <property type="entry name" value="Cytidine deaminase-like"/>
    <property type="match status" value="1"/>
</dbReference>
<gene>
    <name evidence="3" type="primary">fdhD</name>
    <name evidence="4" type="ORF">EV690_1941</name>
</gene>
<evidence type="ECO:0000256" key="3">
    <source>
        <dbReference type="HAMAP-Rule" id="MF_00187"/>
    </source>
</evidence>
<dbReference type="GO" id="GO:0005737">
    <property type="term" value="C:cytoplasm"/>
    <property type="evidence" value="ECO:0007669"/>
    <property type="project" value="UniProtKB-SubCell"/>
</dbReference>
<dbReference type="Gene3D" id="3.40.140.10">
    <property type="entry name" value="Cytidine Deaminase, domain 2"/>
    <property type="match status" value="1"/>
</dbReference>
<name>A0A4R1JLP7_9GAMM</name>
<dbReference type="GO" id="GO:0006777">
    <property type="term" value="P:Mo-molybdopterin cofactor biosynthetic process"/>
    <property type="evidence" value="ECO:0007669"/>
    <property type="project" value="UniProtKB-UniRule"/>
</dbReference>
<comment type="similarity">
    <text evidence="3">Belongs to the FdhD family.</text>
</comment>
<dbReference type="AlphaFoldDB" id="A0A4R1JLP7"/>
<dbReference type="PANTHER" id="PTHR30592:SF1">
    <property type="entry name" value="SULFUR CARRIER PROTEIN FDHD"/>
    <property type="match status" value="1"/>
</dbReference>
<dbReference type="GO" id="GO:0097163">
    <property type="term" value="F:sulfur carrier activity"/>
    <property type="evidence" value="ECO:0007669"/>
    <property type="project" value="UniProtKB-UniRule"/>
</dbReference>
<proteinExistence type="inferred from homology"/>
<dbReference type="Pfam" id="PF02634">
    <property type="entry name" value="FdhD-NarQ"/>
    <property type="match status" value="1"/>
</dbReference>
<reference evidence="4 5" key="1">
    <citation type="submission" date="2019-03" db="EMBL/GenBank/DDBJ databases">
        <title>Genomic Encyclopedia of Type Strains, Phase IV (KMG-IV): sequencing the most valuable type-strain genomes for metagenomic binning, comparative biology and taxonomic classification.</title>
        <authorList>
            <person name="Goeker M."/>
        </authorList>
    </citation>
    <scope>NUCLEOTIDE SEQUENCE [LARGE SCALE GENOMIC DNA]</scope>
    <source>
        <strain evidence="4 5">DSM 18577</strain>
    </source>
</reference>
<accession>A0A4R1JLP7</accession>
<dbReference type="Gene3D" id="3.10.20.10">
    <property type="match status" value="1"/>
</dbReference>
<comment type="function">
    <text evidence="3">Required for formate dehydrogenase (FDH) activity. Acts as a sulfur carrier protein that transfers sulfur from IscS to the molybdenum cofactor prior to its insertion into FDH.</text>
</comment>
<comment type="caution">
    <text evidence="3">Lacks conserved residue(s) required for the propagation of feature annotation.</text>
</comment>
<comment type="subcellular location">
    <subcellularLocation>
        <location evidence="3">Cytoplasm</location>
    </subcellularLocation>
</comment>